<name>A0A1L8EPW3_XENLA</name>
<dbReference type="PROSITE" id="PS50158">
    <property type="entry name" value="ZF_CCHC"/>
    <property type="match status" value="1"/>
</dbReference>
<dbReference type="KEGG" id="xla:108703074"/>
<protein>
    <submittedName>
        <fullName evidence="4">Posterior protein-like</fullName>
    </submittedName>
</protein>
<dbReference type="CTD" id="108703074"/>
<evidence type="ECO:0000256" key="2">
    <source>
        <dbReference type="SAM" id="MobiDB-lite"/>
    </source>
</evidence>
<evidence type="ECO:0000256" key="1">
    <source>
        <dbReference type="SAM" id="Coils"/>
    </source>
</evidence>
<dbReference type="GO" id="GO:0003676">
    <property type="term" value="F:nucleic acid binding"/>
    <property type="evidence" value="ECO:0007669"/>
    <property type="project" value="InterPro"/>
</dbReference>
<accession>A0A1L8EPW3</accession>
<dbReference type="Proteomes" id="UP000186698">
    <property type="component" value="Chromosome 9_10S"/>
</dbReference>
<dbReference type="Xenbase" id="XB-GENE-22065147">
    <property type="gene designation" value="post3.S"/>
</dbReference>
<dbReference type="GeneID" id="108703074"/>
<sequence>MEVAQSYITKYASAKFVVCTNDPLTHQFNDIFKQCVDHNEALKSKQSNKKGKKERISNILSMLFKMKDIAEKKELEWYTERVQLREELDKFGQSLSVAVTSSGGCECDDLKDEVDRLIEQNYELEEKLEECEEMCRLREQQLSSLENKEGQKEEVILSLNEQLTIVKAQLIEKEKCIQLLKPQEGVQHSNKCEFVPVCTLSGEEEGEDIIRSRKSTSLFTPQTEGSKHRSNSVNVSGSNTAPLTIQDRTNLCQILGKFDTSASPISLSNKLEAVVSQYNLNNKDACSLLRAWLPYQLAAQLKAPVGTHKGVSADLNTNWGSFSERLQELQRIMGGRDARGTNALENTKLKKGEDPILFCNEYLAMYKATYNCPDMSPDDSAFLYSMSNKCTFIDFSTRVALRNANSYQTFLNILKDWIEEAGQDSKMQRKVFEVIRNEGPKRFNRKCYSCGNTGHFSRDCRVPKKRYHKTENRRPGQFNAASDGNRHTNATLYAPLLQELQKMKVKIVEEPEEYKKPVPNNPYIKQ</sequence>
<keyword evidence="1" id="KW-0175">Coiled coil</keyword>
<dbReference type="Gene3D" id="4.10.60.10">
    <property type="entry name" value="Zinc finger, CCHC-type"/>
    <property type="match status" value="1"/>
</dbReference>
<dbReference type="InterPro" id="IPR001878">
    <property type="entry name" value="Znf_CCHC"/>
</dbReference>
<dbReference type="AlphaFoldDB" id="A0A1L8EPW3"/>
<feature type="compositionally biased region" description="Polar residues" evidence="2">
    <location>
        <begin position="231"/>
        <end position="240"/>
    </location>
</feature>
<gene>
    <name evidence="4 5" type="primary">post3.S</name>
</gene>
<dbReference type="PaxDb" id="8355-A0A1L8EPW3"/>
<feature type="region of interest" description="Disordered" evidence="2">
    <location>
        <begin position="219"/>
        <end position="240"/>
    </location>
</feature>
<dbReference type="SMART" id="SM00343">
    <property type="entry name" value="ZnF_C2HC"/>
    <property type="match status" value="1"/>
</dbReference>
<dbReference type="GO" id="GO:0008270">
    <property type="term" value="F:zinc ion binding"/>
    <property type="evidence" value="ECO:0007669"/>
    <property type="project" value="InterPro"/>
</dbReference>
<evidence type="ECO:0000313" key="5">
    <source>
        <dbReference type="Xenbase" id="XB-GENE-22065147"/>
    </source>
</evidence>
<proteinExistence type="predicted"/>
<evidence type="ECO:0000313" key="4">
    <source>
        <dbReference type="RefSeq" id="XP_018094516.1"/>
    </source>
</evidence>
<dbReference type="InterPro" id="IPR036875">
    <property type="entry name" value="Znf_CCHC_sf"/>
</dbReference>
<dbReference type="Bgee" id="108703074">
    <property type="expression patterns" value="Expressed in gastrula and 2 other cell types or tissues"/>
</dbReference>
<reference evidence="4" key="1">
    <citation type="submission" date="2025-08" db="UniProtKB">
        <authorList>
            <consortium name="RefSeq"/>
        </authorList>
    </citation>
    <scope>IDENTIFICATION</scope>
    <source>
        <strain evidence="4">J_2021</strain>
        <tissue evidence="4">Erythrocytes</tissue>
    </source>
</reference>
<evidence type="ECO:0000313" key="3">
    <source>
        <dbReference type="Proteomes" id="UP000186698"/>
    </source>
</evidence>
<dbReference type="OMA" id="CNEYLAM"/>
<dbReference type="AGR" id="Xenbase:XB-GENE-22065147"/>
<dbReference type="OrthoDB" id="9882600at2759"/>
<keyword evidence="3" id="KW-1185">Reference proteome</keyword>
<dbReference type="STRING" id="8355.A0A1L8EPW3"/>
<dbReference type="Pfam" id="PF00098">
    <property type="entry name" value="zf-CCHC"/>
    <property type="match status" value="1"/>
</dbReference>
<dbReference type="RefSeq" id="XP_018094516.1">
    <property type="nucleotide sequence ID" value="XM_018239027.2"/>
</dbReference>
<organism evidence="3 4">
    <name type="scientific">Xenopus laevis</name>
    <name type="common">African clawed frog</name>
    <dbReference type="NCBI Taxonomy" id="8355"/>
    <lineage>
        <taxon>Eukaryota</taxon>
        <taxon>Metazoa</taxon>
        <taxon>Chordata</taxon>
        <taxon>Craniata</taxon>
        <taxon>Vertebrata</taxon>
        <taxon>Euteleostomi</taxon>
        <taxon>Amphibia</taxon>
        <taxon>Batrachia</taxon>
        <taxon>Anura</taxon>
        <taxon>Pipoidea</taxon>
        <taxon>Pipidae</taxon>
        <taxon>Xenopodinae</taxon>
        <taxon>Xenopus</taxon>
        <taxon>Xenopus</taxon>
    </lineage>
</organism>
<feature type="coiled-coil region" evidence="1">
    <location>
        <begin position="107"/>
        <end position="148"/>
    </location>
</feature>
<dbReference type="SUPFAM" id="SSF57756">
    <property type="entry name" value="Retrovirus zinc finger-like domains"/>
    <property type="match status" value="1"/>
</dbReference>